<feature type="coiled-coil region" evidence="2">
    <location>
        <begin position="8"/>
        <end position="64"/>
    </location>
</feature>
<dbReference type="CDD" id="cd12889">
    <property type="entry name" value="SPRY_PRY_TRIM67_9"/>
    <property type="match status" value="1"/>
</dbReference>
<dbReference type="Pfam" id="PF00041">
    <property type="entry name" value="fn3"/>
    <property type="match status" value="1"/>
</dbReference>
<evidence type="ECO:0000259" key="4">
    <source>
        <dbReference type="PROSITE" id="PS50853"/>
    </source>
</evidence>
<reference evidence="6" key="1">
    <citation type="submission" date="2025-08" db="UniProtKB">
        <authorList>
            <consortium name="Ensembl"/>
        </authorList>
    </citation>
    <scope>IDENTIFICATION</scope>
</reference>
<dbReference type="Gene3D" id="2.60.40.10">
    <property type="entry name" value="Immunoglobulins"/>
    <property type="match status" value="1"/>
</dbReference>
<evidence type="ECO:0000259" key="3">
    <source>
        <dbReference type="PROSITE" id="PS50188"/>
    </source>
</evidence>
<dbReference type="PROSITE" id="PS50188">
    <property type="entry name" value="B302_SPRY"/>
    <property type="match status" value="1"/>
</dbReference>
<dbReference type="PROSITE" id="PS51262">
    <property type="entry name" value="COS"/>
    <property type="match status" value="1"/>
</dbReference>
<dbReference type="InterPro" id="IPR017903">
    <property type="entry name" value="COS_domain"/>
</dbReference>
<dbReference type="SMART" id="SM00502">
    <property type="entry name" value="BBC"/>
    <property type="match status" value="1"/>
</dbReference>
<dbReference type="SUPFAM" id="SSF49899">
    <property type="entry name" value="Concanavalin A-like lectins/glucanases"/>
    <property type="match status" value="1"/>
</dbReference>
<dbReference type="PROSITE" id="PS50853">
    <property type="entry name" value="FN3"/>
    <property type="match status" value="1"/>
</dbReference>
<keyword evidence="1 2" id="KW-0175">Coiled coil</keyword>
<organism evidence="6 7">
    <name type="scientific">Cyprinus carpio</name>
    <name type="common">Common carp</name>
    <dbReference type="NCBI Taxonomy" id="7962"/>
    <lineage>
        <taxon>Eukaryota</taxon>
        <taxon>Metazoa</taxon>
        <taxon>Chordata</taxon>
        <taxon>Craniata</taxon>
        <taxon>Vertebrata</taxon>
        <taxon>Euteleostomi</taxon>
        <taxon>Actinopterygii</taxon>
        <taxon>Neopterygii</taxon>
        <taxon>Teleostei</taxon>
        <taxon>Ostariophysi</taxon>
        <taxon>Cypriniformes</taxon>
        <taxon>Cyprinidae</taxon>
        <taxon>Cyprininae</taxon>
        <taxon>Cyprinus</taxon>
    </lineage>
</organism>
<dbReference type="InterPro" id="IPR003649">
    <property type="entry name" value="Bbox_C"/>
</dbReference>
<dbReference type="Gene3D" id="1.20.5.170">
    <property type="match status" value="1"/>
</dbReference>
<dbReference type="InterPro" id="IPR050617">
    <property type="entry name" value="E3_ligase_FN3/SPRY"/>
</dbReference>
<feature type="domain" description="Fibronectin type-III" evidence="4">
    <location>
        <begin position="157"/>
        <end position="251"/>
    </location>
</feature>
<evidence type="ECO:0000259" key="5">
    <source>
        <dbReference type="PROSITE" id="PS51262"/>
    </source>
</evidence>
<dbReference type="SMART" id="SM00060">
    <property type="entry name" value="FN3"/>
    <property type="match status" value="1"/>
</dbReference>
<evidence type="ECO:0000313" key="7">
    <source>
        <dbReference type="Proteomes" id="UP000694701"/>
    </source>
</evidence>
<dbReference type="PANTHER" id="PTHR24099">
    <property type="entry name" value="E3 UBIQUITIN-PROTEIN LIGASE TRIM36-RELATED"/>
    <property type="match status" value="1"/>
</dbReference>
<feature type="domain" description="B30.2/SPRY" evidence="3">
    <location>
        <begin position="233"/>
        <end position="417"/>
    </location>
</feature>
<feature type="domain" description="COS" evidence="5">
    <location>
        <begin position="94"/>
        <end position="152"/>
    </location>
</feature>
<dbReference type="GO" id="GO:0005737">
    <property type="term" value="C:cytoplasm"/>
    <property type="evidence" value="ECO:0007669"/>
    <property type="project" value="TreeGrafter"/>
</dbReference>
<dbReference type="Proteomes" id="UP000694701">
    <property type="component" value="Unplaced"/>
</dbReference>
<protein>
    <submittedName>
        <fullName evidence="6">Tripartite motif containing 67</fullName>
    </submittedName>
</protein>
<dbReference type="SMART" id="SM00449">
    <property type="entry name" value="SPRY"/>
    <property type="match status" value="1"/>
</dbReference>
<dbReference type="Gene3D" id="2.60.120.920">
    <property type="match status" value="1"/>
</dbReference>
<evidence type="ECO:0000256" key="2">
    <source>
        <dbReference type="SAM" id="Coils"/>
    </source>
</evidence>
<dbReference type="InterPro" id="IPR003961">
    <property type="entry name" value="FN3_dom"/>
</dbReference>
<proteinExistence type="predicted"/>
<dbReference type="Ensembl" id="ENSCCRT00020071500.1">
    <property type="protein sequence ID" value="ENSCCRP00020064957.1"/>
    <property type="gene ID" value="ENSCCRG00020030615.1"/>
</dbReference>
<dbReference type="InterPro" id="IPR013320">
    <property type="entry name" value="ConA-like_dom_sf"/>
</dbReference>
<dbReference type="InterPro" id="IPR003877">
    <property type="entry name" value="SPRY_dom"/>
</dbReference>
<dbReference type="AlphaFoldDB" id="A0A8C2G6I7"/>
<evidence type="ECO:0000256" key="1">
    <source>
        <dbReference type="ARBA" id="ARBA00023054"/>
    </source>
</evidence>
<dbReference type="GO" id="GO:0008270">
    <property type="term" value="F:zinc ion binding"/>
    <property type="evidence" value="ECO:0007669"/>
    <property type="project" value="UniProtKB-KW"/>
</dbReference>
<accession>A0A8C2G6I7</accession>
<dbReference type="SUPFAM" id="SSF49265">
    <property type="entry name" value="Fibronectin type III"/>
    <property type="match status" value="1"/>
</dbReference>
<dbReference type="InterPro" id="IPR043136">
    <property type="entry name" value="B30.2/SPRY_sf"/>
</dbReference>
<name>A0A8C2G6I7_CYPCA</name>
<dbReference type="Pfam" id="PF00622">
    <property type="entry name" value="SPRY"/>
    <property type="match status" value="1"/>
</dbReference>
<sequence>MNGVSDKAKEAKEFLVQLKNLLQQIQENGVEFEACLVAQCDALIEALTRQRAKLLTKVTKEKESKLKTVKDQITHCTMKLRQTTGMMEFCLEVIKENDPSGFLQISDALIKRVLVSQEQWVRSALEPKVCPEFALTVNTDPLMQSILQLDFTQNKVPPAPLLQLEKCCMRNNSATLAWRITTVQALPVEGYVLELDDGNSGLYREVYVGKETICTVDGLHFNSSYNARVKAYNSAGVGAYSKVVVLKTSDVAWFTFDPTSAHRDIVLSNENQTVTCNSYDDRVVLGMAAFSKGVHYWELSVDRYDNHPDPAFGVARINTMKDMMLGKDDKAWAMYVDNNRSWFMHNNSHTNRAEGGITKGSTVGILLDLTKHTLTFFINKQQHGPVAFENLEGVFMPAVSLNRNVQVTLITGLEVPKSIM</sequence>
<dbReference type="InterPro" id="IPR036116">
    <property type="entry name" value="FN3_sf"/>
</dbReference>
<dbReference type="CDD" id="cd00063">
    <property type="entry name" value="FN3"/>
    <property type="match status" value="1"/>
</dbReference>
<dbReference type="PANTHER" id="PTHR24099:SF21">
    <property type="entry name" value="TRIPARTITE MOTIF-CONTAINING PROTEIN 67"/>
    <property type="match status" value="1"/>
</dbReference>
<dbReference type="InterPro" id="IPR001870">
    <property type="entry name" value="B30.2/SPRY"/>
</dbReference>
<dbReference type="InterPro" id="IPR013783">
    <property type="entry name" value="Ig-like_fold"/>
</dbReference>
<evidence type="ECO:0000313" key="6">
    <source>
        <dbReference type="Ensembl" id="ENSCCRP00020064957.1"/>
    </source>
</evidence>